<evidence type="ECO:0000313" key="6">
    <source>
        <dbReference type="Proteomes" id="UP001378956"/>
    </source>
</evidence>
<dbReference type="SUPFAM" id="SSF46689">
    <property type="entry name" value="Homeodomain-like"/>
    <property type="match status" value="2"/>
</dbReference>
<dbReference type="Proteomes" id="UP001378956">
    <property type="component" value="Unassembled WGS sequence"/>
</dbReference>
<dbReference type="InterPro" id="IPR018060">
    <property type="entry name" value="HTH_AraC"/>
</dbReference>
<evidence type="ECO:0000259" key="4">
    <source>
        <dbReference type="PROSITE" id="PS01124"/>
    </source>
</evidence>
<comment type="caution">
    <text evidence="5">The sequence shown here is derived from an EMBL/GenBank/DDBJ whole genome shotgun (WGS) entry which is preliminary data.</text>
</comment>
<dbReference type="RefSeq" id="WP_337715121.1">
    <property type="nucleotide sequence ID" value="NZ_JBBEUB010000001.1"/>
</dbReference>
<gene>
    <name evidence="5" type="ORF">WAE58_02580</name>
</gene>
<proteinExistence type="predicted"/>
<protein>
    <submittedName>
        <fullName evidence="5">AraC family transcriptional regulator</fullName>
    </submittedName>
</protein>
<evidence type="ECO:0000313" key="5">
    <source>
        <dbReference type="EMBL" id="MEJ2901293.1"/>
    </source>
</evidence>
<evidence type="ECO:0000256" key="3">
    <source>
        <dbReference type="ARBA" id="ARBA00023163"/>
    </source>
</evidence>
<dbReference type="PRINTS" id="PR00032">
    <property type="entry name" value="HTHARAC"/>
</dbReference>
<keyword evidence="3" id="KW-0804">Transcription</keyword>
<dbReference type="InterPro" id="IPR009057">
    <property type="entry name" value="Homeodomain-like_sf"/>
</dbReference>
<reference evidence="5 6" key="1">
    <citation type="submission" date="2024-03" db="EMBL/GenBank/DDBJ databases">
        <title>Sequence of Lycoming College Course Isolates.</title>
        <authorList>
            <person name="Plotts O."/>
            <person name="Newman J."/>
        </authorList>
    </citation>
    <scope>NUCLEOTIDE SEQUENCE [LARGE SCALE GENOMIC DNA]</scope>
    <source>
        <strain evidence="5 6">CJB-3</strain>
    </source>
</reference>
<dbReference type="Pfam" id="PF12833">
    <property type="entry name" value="HTH_18"/>
    <property type="match status" value="1"/>
</dbReference>
<dbReference type="InterPro" id="IPR020449">
    <property type="entry name" value="Tscrpt_reg_AraC-type_HTH"/>
</dbReference>
<dbReference type="PANTHER" id="PTHR43280">
    <property type="entry name" value="ARAC-FAMILY TRANSCRIPTIONAL REGULATOR"/>
    <property type="match status" value="1"/>
</dbReference>
<dbReference type="EMBL" id="JBBEUB010000001">
    <property type="protein sequence ID" value="MEJ2901293.1"/>
    <property type="molecule type" value="Genomic_DNA"/>
</dbReference>
<dbReference type="PROSITE" id="PS01124">
    <property type="entry name" value="HTH_ARAC_FAMILY_2"/>
    <property type="match status" value="1"/>
</dbReference>
<keyword evidence="2" id="KW-0238">DNA-binding</keyword>
<dbReference type="PANTHER" id="PTHR43280:SF10">
    <property type="entry name" value="REGULATORY PROTEIN POCR"/>
    <property type="match status" value="1"/>
</dbReference>
<evidence type="ECO:0000256" key="1">
    <source>
        <dbReference type="ARBA" id="ARBA00023015"/>
    </source>
</evidence>
<keyword evidence="6" id="KW-1185">Reference proteome</keyword>
<keyword evidence="1" id="KW-0805">Transcription regulation</keyword>
<name>A0ABU8NJ57_9SPHI</name>
<feature type="domain" description="HTH araC/xylS-type" evidence="4">
    <location>
        <begin position="193"/>
        <end position="289"/>
    </location>
</feature>
<organism evidence="5 6">
    <name type="scientific">Pedobacter panaciterrae</name>
    <dbReference type="NCBI Taxonomy" id="363849"/>
    <lineage>
        <taxon>Bacteria</taxon>
        <taxon>Pseudomonadati</taxon>
        <taxon>Bacteroidota</taxon>
        <taxon>Sphingobacteriia</taxon>
        <taxon>Sphingobacteriales</taxon>
        <taxon>Sphingobacteriaceae</taxon>
        <taxon>Pedobacter</taxon>
    </lineage>
</organism>
<accession>A0ABU8NJ57</accession>
<dbReference type="Gene3D" id="1.10.10.60">
    <property type="entry name" value="Homeodomain-like"/>
    <property type="match status" value="2"/>
</dbReference>
<evidence type="ECO:0000256" key="2">
    <source>
        <dbReference type="ARBA" id="ARBA00023125"/>
    </source>
</evidence>
<sequence length="289" mass="33260">MSSSSSSNSRILVGDNEIISQNSCTSSFTGLTGKYSINMVFNGAADYKVNKRELRLHPENFIFLNNYTNYSSRIDSAIPVNALSVFFDPRFVQDFEYSRKSGAVLLDNPFDYKYENPVFVESIYPLQGALKDNLLNLAGLINRNTTNQLLLNDCLHDCLLNYYSIYNTEVVNRTASLKFLSHVTKSEILRRLSMAKDYIISNYNKNIRLDDIAQMACLSINHLLRTFKQAYQQSPHQFLTTFRLQQAKYYLRNTDYPVSEIVDMVGFECPSSFIRLFRSSFNVTPGQYR</sequence>
<dbReference type="SMART" id="SM00342">
    <property type="entry name" value="HTH_ARAC"/>
    <property type="match status" value="1"/>
</dbReference>